<accession>A0A9D4PLZ5</accession>
<evidence type="ECO:0000313" key="3">
    <source>
        <dbReference type="Proteomes" id="UP000821837"/>
    </source>
</evidence>
<name>A0A9D4PLZ5_RHISA</name>
<dbReference type="AlphaFoldDB" id="A0A9D4PLZ5"/>
<protein>
    <submittedName>
        <fullName evidence="2">Uncharacterized protein</fullName>
    </submittedName>
</protein>
<dbReference type="EMBL" id="JABSTV010001252">
    <property type="protein sequence ID" value="KAH7947617.1"/>
    <property type="molecule type" value="Genomic_DNA"/>
</dbReference>
<evidence type="ECO:0000313" key="2">
    <source>
        <dbReference type="EMBL" id="KAH7947617.1"/>
    </source>
</evidence>
<gene>
    <name evidence="2" type="ORF">HPB52_014608</name>
</gene>
<reference evidence="2" key="1">
    <citation type="journal article" date="2020" name="Cell">
        <title>Large-Scale Comparative Analyses of Tick Genomes Elucidate Their Genetic Diversity and Vector Capacities.</title>
        <authorList>
            <consortium name="Tick Genome and Microbiome Consortium (TIGMIC)"/>
            <person name="Jia N."/>
            <person name="Wang J."/>
            <person name="Shi W."/>
            <person name="Du L."/>
            <person name="Sun Y."/>
            <person name="Zhan W."/>
            <person name="Jiang J.F."/>
            <person name="Wang Q."/>
            <person name="Zhang B."/>
            <person name="Ji P."/>
            <person name="Bell-Sakyi L."/>
            <person name="Cui X.M."/>
            <person name="Yuan T.T."/>
            <person name="Jiang B.G."/>
            <person name="Yang W.F."/>
            <person name="Lam T.T."/>
            <person name="Chang Q.C."/>
            <person name="Ding S.J."/>
            <person name="Wang X.J."/>
            <person name="Zhu J.G."/>
            <person name="Ruan X.D."/>
            <person name="Zhao L."/>
            <person name="Wei J.T."/>
            <person name="Ye R.Z."/>
            <person name="Que T.C."/>
            <person name="Du C.H."/>
            <person name="Zhou Y.H."/>
            <person name="Cheng J.X."/>
            <person name="Dai P.F."/>
            <person name="Guo W.B."/>
            <person name="Han X.H."/>
            <person name="Huang E.J."/>
            <person name="Li L.F."/>
            <person name="Wei W."/>
            <person name="Gao Y.C."/>
            <person name="Liu J.Z."/>
            <person name="Shao H.Z."/>
            <person name="Wang X."/>
            <person name="Wang C.C."/>
            <person name="Yang T.C."/>
            <person name="Huo Q.B."/>
            <person name="Li W."/>
            <person name="Chen H.Y."/>
            <person name="Chen S.E."/>
            <person name="Zhou L.G."/>
            <person name="Ni X.B."/>
            <person name="Tian J.H."/>
            <person name="Sheng Y."/>
            <person name="Liu T."/>
            <person name="Pan Y.S."/>
            <person name="Xia L.Y."/>
            <person name="Li J."/>
            <person name="Zhao F."/>
            <person name="Cao W.C."/>
        </authorList>
    </citation>
    <scope>NUCLEOTIDE SEQUENCE</scope>
    <source>
        <strain evidence="2">Rsan-2018</strain>
    </source>
</reference>
<reference evidence="2" key="2">
    <citation type="submission" date="2021-09" db="EMBL/GenBank/DDBJ databases">
        <authorList>
            <person name="Jia N."/>
            <person name="Wang J."/>
            <person name="Shi W."/>
            <person name="Du L."/>
            <person name="Sun Y."/>
            <person name="Zhan W."/>
            <person name="Jiang J."/>
            <person name="Wang Q."/>
            <person name="Zhang B."/>
            <person name="Ji P."/>
            <person name="Sakyi L.B."/>
            <person name="Cui X."/>
            <person name="Yuan T."/>
            <person name="Jiang B."/>
            <person name="Yang W."/>
            <person name="Lam T.T.-Y."/>
            <person name="Chang Q."/>
            <person name="Ding S."/>
            <person name="Wang X."/>
            <person name="Zhu J."/>
            <person name="Ruan X."/>
            <person name="Zhao L."/>
            <person name="Wei J."/>
            <person name="Que T."/>
            <person name="Du C."/>
            <person name="Cheng J."/>
            <person name="Dai P."/>
            <person name="Han X."/>
            <person name="Huang E."/>
            <person name="Gao Y."/>
            <person name="Liu J."/>
            <person name="Shao H."/>
            <person name="Ye R."/>
            <person name="Li L."/>
            <person name="Wei W."/>
            <person name="Wang X."/>
            <person name="Wang C."/>
            <person name="Huo Q."/>
            <person name="Li W."/>
            <person name="Guo W."/>
            <person name="Chen H."/>
            <person name="Chen S."/>
            <person name="Zhou L."/>
            <person name="Zhou L."/>
            <person name="Ni X."/>
            <person name="Tian J."/>
            <person name="Zhou Y."/>
            <person name="Sheng Y."/>
            <person name="Liu T."/>
            <person name="Pan Y."/>
            <person name="Xia L."/>
            <person name="Li J."/>
            <person name="Zhao F."/>
            <person name="Cao W."/>
        </authorList>
    </citation>
    <scope>NUCLEOTIDE SEQUENCE</scope>
    <source>
        <strain evidence="2">Rsan-2018</strain>
        <tissue evidence="2">Larvae</tissue>
    </source>
</reference>
<keyword evidence="3" id="KW-1185">Reference proteome</keyword>
<dbReference type="Proteomes" id="UP000821837">
    <property type="component" value="Chromosome 6"/>
</dbReference>
<sequence length="221" mass="24494">MEAVEVEDISEEEAFDPGWKVAYGRRCGKTREPYCSAQDGGSTRGRRRDGGRTAEPRDEIRRVTLASRLPPVPRDTFRIVVRPRDGLNANKISRIRFEEALAIAVALAPAEIEEDTMCPNCVQNIFVVCTPHEKNVDAYARVQLIGLGEGTFGVAAYLAPPENTCKGIIRGVHVEVSEAQLTARILKHRNPGALEARRIKNTTAVRSLRPSVSYFTSFCQL</sequence>
<comment type="caution">
    <text evidence="2">The sequence shown here is derived from an EMBL/GenBank/DDBJ whole genome shotgun (WGS) entry which is preliminary data.</text>
</comment>
<proteinExistence type="predicted"/>
<organism evidence="2 3">
    <name type="scientific">Rhipicephalus sanguineus</name>
    <name type="common">Brown dog tick</name>
    <name type="synonym">Ixodes sanguineus</name>
    <dbReference type="NCBI Taxonomy" id="34632"/>
    <lineage>
        <taxon>Eukaryota</taxon>
        <taxon>Metazoa</taxon>
        <taxon>Ecdysozoa</taxon>
        <taxon>Arthropoda</taxon>
        <taxon>Chelicerata</taxon>
        <taxon>Arachnida</taxon>
        <taxon>Acari</taxon>
        <taxon>Parasitiformes</taxon>
        <taxon>Ixodida</taxon>
        <taxon>Ixodoidea</taxon>
        <taxon>Ixodidae</taxon>
        <taxon>Rhipicephalinae</taxon>
        <taxon>Rhipicephalus</taxon>
        <taxon>Rhipicephalus</taxon>
    </lineage>
</organism>
<feature type="region of interest" description="Disordered" evidence="1">
    <location>
        <begin position="31"/>
        <end position="56"/>
    </location>
</feature>
<evidence type="ECO:0000256" key="1">
    <source>
        <dbReference type="SAM" id="MobiDB-lite"/>
    </source>
</evidence>